<dbReference type="PROSITE" id="PS50056">
    <property type="entry name" value="TYR_PHOSPHATASE_2"/>
    <property type="match status" value="1"/>
</dbReference>
<dbReference type="InterPro" id="IPR026893">
    <property type="entry name" value="Tyr/Ser_Pase_IphP-type"/>
</dbReference>
<comment type="caution">
    <text evidence="2">The sequence shown here is derived from an EMBL/GenBank/DDBJ whole genome shotgun (WGS) entry which is preliminary data.</text>
</comment>
<dbReference type="PROSITE" id="PS00383">
    <property type="entry name" value="TYR_PHOSPHATASE_1"/>
    <property type="match status" value="1"/>
</dbReference>
<organism evidence="2 3">
    <name type="scientific">Nonomuraea zeae</name>
    <dbReference type="NCBI Taxonomy" id="1642303"/>
    <lineage>
        <taxon>Bacteria</taxon>
        <taxon>Bacillati</taxon>
        <taxon>Actinomycetota</taxon>
        <taxon>Actinomycetes</taxon>
        <taxon>Streptosporangiales</taxon>
        <taxon>Streptosporangiaceae</taxon>
        <taxon>Nonomuraea</taxon>
    </lineage>
</organism>
<gene>
    <name evidence="2" type="ORF">ETD85_10110</name>
</gene>
<dbReference type="SUPFAM" id="SSF52799">
    <property type="entry name" value="(Phosphotyrosine protein) phosphatases II"/>
    <property type="match status" value="1"/>
</dbReference>
<dbReference type="PROSITE" id="PS51318">
    <property type="entry name" value="TAT"/>
    <property type="match status" value="1"/>
</dbReference>
<dbReference type="Pfam" id="PF13350">
    <property type="entry name" value="Y_phosphatase3"/>
    <property type="match status" value="1"/>
</dbReference>
<proteinExistence type="predicted"/>
<dbReference type="AlphaFoldDB" id="A0A5S4GUV8"/>
<evidence type="ECO:0000313" key="3">
    <source>
        <dbReference type="Proteomes" id="UP000306628"/>
    </source>
</evidence>
<dbReference type="OrthoDB" id="1188001at2"/>
<dbReference type="RefSeq" id="WP_138689367.1">
    <property type="nucleotide sequence ID" value="NZ_JBHSAZ010000107.1"/>
</dbReference>
<evidence type="ECO:0000313" key="2">
    <source>
        <dbReference type="EMBL" id="TMR36738.1"/>
    </source>
</evidence>
<dbReference type="InterPro" id="IPR000387">
    <property type="entry name" value="Tyr_Pase_dom"/>
</dbReference>
<keyword evidence="3" id="KW-1185">Reference proteome</keyword>
<dbReference type="InterPro" id="IPR016130">
    <property type="entry name" value="Tyr_Pase_AS"/>
</dbReference>
<dbReference type="InterPro" id="IPR029021">
    <property type="entry name" value="Prot-tyrosine_phosphatase-like"/>
</dbReference>
<evidence type="ECO:0000259" key="1">
    <source>
        <dbReference type="PROSITE" id="PS50056"/>
    </source>
</evidence>
<dbReference type="InterPro" id="IPR006311">
    <property type="entry name" value="TAT_signal"/>
</dbReference>
<sequence length="262" mass="28646">MIETPSRRSVLTAAGVGFLGAALLPPSRARATAEDPREHFFDVEGAFNIRDIGWYTNRQGRAIKRGRIWRGSYLAHVTDTGLTQLATLGLAWDVNLLSNRELAGGRVDRLPPGVQLFSAPIGDDAANPMPPEIDTQNPDPYVLNEFREYVTSAQARQSLGATLRKIAATGSTPLYVHCNSGTYRTGYLIALLMHLLDVPRAKINEEFLLSNLTFGVTYAWTEYLDAAVEQAKTSFGSFRGYLCTGLGIDAPTVAALRSRLLT</sequence>
<dbReference type="GO" id="GO:0004721">
    <property type="term" value="F:phosphoprotein phosphatase activity"/>
    <property type="evidence" value="ECO:0007669"/>
    <property type="project" value="InterPro"/>
</dbReference>
<accession>A0A5S4GUV8</accession>
<dbReference type="Proteomes" id="UP000306628">
    <property type="component" value="Unassembled WGS sequence"/>
</dbReference>
<feature type="domain" description="Tyrosine specific protein phosphatases" evidence="1">
    <location>
        <begin position="144"/>
        <end position="193"/>
    </location>
</feature>
<name>A0A5S4GUV8_9ACTN</name>
<dbReference type="Gene3D" id="3.90.190.10">
    <property type="entry name" value="Protein tyrosine phosphatase superfamily"/>
    <property type="match status" value="1"/>
</dbReference>
<dbReference type="EMBL" id="VCKX01000022">
    <property type="protein sequence ID" value="TMR36738.1"/>
    <property type="molecule type" value="Genomic_DNA"/>
</dbReference>
<reference evidence="2 3" key="1">
    <citation type="submission" date="2019-05" db="EMBL/GenBank/DDBJ databases">
        <title>Draft genome sequence of Nonomuraea zeae DSM 100528.</title>
        <authorList>
            <person name="Saricaoglu S."/>
            <person name="Isik K."/>
        </authorList>
    </citation>
    <scope>NUCLEOTIDE SEQUENCE [LARGE SCALE GENOMIC DNA]</scope>
    <source>
        <strain evidence="2 3">DSM 100528</strain>
    </source>
</reference>
<protein>
    <submittedName>
        <fullName evidence="2">Tyrosine-protein phosphatase</fullName>
    </submittedName>
</protein>